<evidence type="ECO:0000256" key="1">
    <source>
        <dbReference type="ARBA" id="ARBA00003470"/>
    </source>
</evidence>
<keyword evidence="11" id="KW-1185">Reference proteome</keyword>
<evidence type="ECO:0000256" key="7">
    <source>
        <dbReference type="ARBA" id="ARBA00023136"/>
    </source>
</evidence>
<feature type="compositionally biased region" description="Basic and acidic residues" evidence="9">
    <location>
        <begin position="378"/>
        <end position="392"/>
    </location>
</feature>
<evidence type="ECO:0000256" key="9">
    <source>
        <dbReference type="SAM" id="MobiDB-lite"/>
    </source>
</evidence>
<keyword evidence="6 8" id="KW-0496">Mitochondrion</keyword>
<dbReference type="GO" id="GO:0140053">
    <property type="term" value="P:mitochondrial gene expression"/>
    <property type="evidence" value="ECO:0007669"/>
    <property type="project" value="UniProtKB-UniRule"/>
</dbReference>
<dbReference type="InterPro" id="IPR040152">
    <property type="entry name" value="Atp25"/>
</dbReference>
<dbReference type="AlphaFoldDB" id="A0A9W8XL08"/>
<feature type="compositionally biased region" description="Low complexity" evidence="9">
    <location>
        <begin position="406"/>
        <end position="416"/>
    </location>
</feature>
<dbReference type="Proteomes" id="UP001140513">
    <property type="component" value="Unassembled WGS sequence"/>
</dbReference>
<dbReference type="GeneID" id="80911425"/>
<feature type="compositionally biased region" description="Polar residues" evidence="9">
    <location>
        <begin position="37"/>
        <end position="48"/>
    </location>
</feature>
<sequence>MSLSRAVSSTLRCTACSKPIARAWPRTPATTTLRASWSAQRPISSTTRRCADRNDPAVEDPEFAFLEDAATKNSRTPSAPQSTAEEQIETASSPSPPAPLEEVEEDLLSEEAIEEAEFDAAFDLPPLPQVKPLPRVEPSQPTLPWYLQNRPAPEPTQAAIIPELPPNPPPLLPTLLEYVANTAGMDDLLIYDLRHLDPPAALGSSLIMIICTARSEKHLHVSADRFCRYLRREHHLRANAAGLLGRNELKIKLRRKAKRMKMLANVGGQEPEGNLDDGIRTGWICCTVGKIQAHPEDKAFVGARGEGEGFVGFNDVKPGVNVVVQMFTEEKRAEIDLENLWNGVLKTHARNEGKADEMIKALDEDVQEADLEAEVAEEEKIAAEEKKAEPEPVSRPAPTTTPTPTPTHTFTRPRSTVGDVFPDVDSFGNRQQLRRLHTVGLRV</sequence>
<comment type="similarity">
    <text evidence="3 8">Belongs to the ATP25 family.</text>
</comment>
<keyword evidence="5 8" id="KW-0809">Transit peptide</keyword>
<proteinExistence type="inferred from homology"/>
<reference evidence="10" key="1">
    <citation type="submission" date="2022-10" db="EMBL/GenBank/DDBJ databases">
        <title>Tapping the CABI collections for fungal endophytes: first genome assemblies for Collariella, Neodidymelliopsis, Ascochyta clinopodiicola, Didymella pomorum, Didymosphaeria variabile, Neocosmospora piperis and Neocucurbitaria cava.</title>
        <authorList>
            <person name="Hill R."/>
        </authorList>
    </citation>
    <scope>NUCLEOTIDE SEQUENCE</scope>
    <source>
        <strain evidence="10">IMI 356815</strain>
    </source>
</reference>
<organism evidence="10 11">
    <name type="scientific">Didymosphaeria variabile</name>
    <dbReference type="NCBI Taxonomy" id="1932322"/>
    <lineage>
        <taxon>Eukaryota</taxon>
        <taxon>Fungi</taxon>
        <taxon>Dikarya</taxon>
        <taxon>Ascomycota</taxon>
        <taxon>Pezizomycotina</taxon>
        <taxon>Dothideomycetes</taxon>
        <taxon>Pleosporomycetidae</taxon>
        <taxon>Pleosporales</taxon>
        <taxon>Massarineae</taxon>
        <taxon>Didymosphaeriaceae</taxon>
        <taxon>Didymosphaeria</taxon>
    </lineage>
</organism>
<feature type="compositionally biased region" description="Pro residues" evidence="9">
    <location>
        <begin position="393"/>
        <end position="405"/>
    </location>
</feature>
<evidence type="ECO:0000313" key="11">
    <source>
        <dbReference type="Proteomes" id="UP001140513"/>
    </source>
</evidence>
<evidence type="ECO:0000256" key="2">
    <source>
        <dbReference type="ARBA" id="ARBA00004443"/>
    </source>
</evidence>
<dbReference type="FunFam" id="3.30.460.10:FF:000044">
    <property type="entry name" value="ATPase synthesis protein 25, mitochondrial"/>
    <property type="match status" value="1"/>
</dbReference>
<evidence type="ECO:0000313" key="10">
    <source>
        <dbReference type="EMBL" id="KAJ4352546.1"/>
    </source>
</evidence>
<evidence type="ECO:0000256" key="5">
    <source>
        <dbReference type="ARBA" id="ARBA00022946"/>
    </source>
</evidence>
<comment type="caution">
    <text evidence="10">The sequence shown here is derived from an EMBL/GenBank/DDBJ whole genome shotgun (WGS) entry which is preliminary data.</text>
</comment>
<evidence type="ECO:0000256" key="8">
    <source>
        <dbReference type="RuleBase" id="RU367062"/>
    </source>
</evidence>
<evidence type="ECO:0000256" key="6">
    <source>
        <dbReference type="ARBA" id="ARBA00023128"/>
    </source>
</evidence>
<dbReference type="InterPro" id="IPR043519">
    <property type="entry name" value="NT_sf"/>
</dbReference>
<feature type="region of interest" description="Disordered" evidence="9">
    <location>
        <begin position="37"/>
        <end position="103"/>
    </location>
</feature>
<name>A0A9W8XL08_9PLEO</name>
<gene>
    <name evidence="10" type="primary">ATP25</name>
    <name evidence="10" type="ORF">N0V89_007895</name>
</gene>
<dbReference type="EMBL" id="JAPEUX010000005">
    <property type="protein sequence ID" value="KAJ4352546.1"/>
    <property type="molecule type" value="Genomic_DNA"/>
</dbReference>
<dbReference type="RefSeq" id="XP_056070902.1">
    <property type="nucleotide sequence ID" value="XM_056216655.1"/>
</dbReference>
<evidence type="ECO:0000256" key="3">
    <source>
        <dbReference type="ARBA" id="ARBA00010787"/>
    </source>
</evidence>
<keyword evidence="4 8" id="KW-0999">Mitochondrion inner membrane</keyword>
<protein>
    <recommendedName>
        <fullName evidence="8">ATPase synthesis protein 25</fullName>
    </recommendedName>
</protein>
<dbReference type="GO" id="GO:0005743">
    <property type="term" value="C:mitochondrial inner membrane"/>
    <property type="evidence" value="ECO:0007669"/>
    <property type="project" value="UniProtKB-SubCell"/>
</dbReference>
<dbReference type="OrthoDB" id="107372at2759"/>
<feature type="region of interest" description="Disordered" evidence="9">
    <location>
        <begin position="378"/>
        <end position="423"/>
    </location>
</feature>
<accession>A0A9W8XL08</accession>
<feature type="compositionally biased region" description="Polar residues" evidence="9">
    <location>
        <begin position="71"/>
        <end position="85"/>
    </location>
</feature>
<comment type="subcellular location">
    <subcellularLocation>
        <location evidence="2 8">Mitochondrion inner membrane</location>
        <topology evidence="2 8">Peripheral membrane protein</topology>
        <orientation evidence="2 8">Matrix side</orientation>
    </subcellularLocation>
</comment>
<dbReference type="PANTHER" id="PTHR28087">
    <property type="entry name" value="ATPASE SYNTHESIS PROTEIN 25, MITOCHONDRIAL"/>
    <property type="match status" value="1"/>
</dbReference>
<dbReference type="GO" id="GO:0048255">
    <property type="term" value="P:mRNA stabilization"/>
    <property type="evidence" value="ECO:0007669"/>
    <property type="project" value="TreeGrafter"/>
</dbReference>
<comment type="function">
    <text evidence="1">Probable mitochondrial mRNA stabilization factor.</text>
</comment>
<evidence type="ECO:0000256" key="4">
    <source>
        <dbReference type="ARBA" id="ARBA00022792"/>
    </source>
</evidence>
<dbReference type="Gene3D" id="3.30.460.10">
    <property type="entry name" value="Beta Polymerase, domain 2"/>
    <property type="match status" value="1"/>
</dbReference>
<comment type="function">
    <text evidence="8">Mitochondrial mRNA stabilization factor.</text>
</comment>
<keyword evidence="7 8" id="KW-0472">Membrane</keyword>
<dbReference type="PANTHER" id="PTHR28087:SF1">
    <property type="entry name" value="ATPASE SYNTHESIS PROTEIN 25, MITOCHONDRIAL"/>
    <property type="match status" value="1"/>
</dbReference>